<name>A0A848M3C0_PAELE</name>
<dbReference type="InterPro" id="IPR013320">
    <property type="entry name" value="ConA-like_dom_sf"/>
</dbReference>
<dbReference type="GO" id="GO:0070007">
    <property type="term" value="F:glutamic-type endopeptidase activity"/>
    <property type="evidence" value="ECO:0007669"/>
    <property type="project" value="InterPro"/>
</dbReference>
<comment type="caution">
    <text evidence="2">The sequence shown here is derived from an EMBL/GenBank/DDBJ whole genome shotgun (WGS) entry which is preliminary data.</text>
</comment>
<organism evidence="2 3">
    <name type="scientific">Paenibacillus lemnae</name>
    <dbReference type="NCBI Taxonomy" id="1330551"/>
    <lineage>
        <taxon>Bacteria</taxon>
        <taxon>Bacillati</taxon>
        <taxon>Bacillota</taxon>
        <taxon>Bacilli</taxon>
        <taxon>Bacillales</taxon>
        <taxon>Paenibacillaceae</taxon>
        <taxon>Paenibacillus</taxon>
    </lineage>
</organism>
<dbReference type="Proteomes" id="UP000565468">
    <property type="component" value="Unassembled WGS sequence"/>
</dbReference>
<sequence>MGVHREVMMQKPCILSKPVNGTRRVNTVTLSSNWSGYAIPGKKGAFTRIQGSWTVPFVRPTSRDTYSSAWIGIDGFRNTSLIQTGTAHDFVHGKPEYYAWWEILPAAETRIPKPVRPGDQMAAVIVKRSSQKWLITLRNLTQNWVFQTLQRYAGPGSSAEWIVEAPSINNITTDLAKFSPVTFRNCRVNKKNPRFKPAQAVVMVQNNRIVSVPSRPLGAGDAFVVRRTSIPVR</sequence>
<dbReference type="InterPro" id="IPR000250">
    <property type="entry name" value="Peptidase_G1"/>
</dbReference>
<gene>
    <name evidence="2" type="ORF">HII30_06460</name>
</gene>
<proteinExistence type="predicted"/>
<dbReference type="InterPro" id="IPR038656">
    <property type="entry name" value="Peptidase_G1_sf"/>
</dbReference>
<dbReference type="AlphaFoldDB" id="A0A848M3C0"/>
<dbReference type="EMBL" id="JABBPN010000004">
    <property type="protein sequence ID" value="NMO95427.1"/>
    <property type="molecule type" value="Genomic_DNA"/>
</dbReference>
<feature type="active site" description="Proton acceptor" evidence="1">
    <location>
        <position position="164"/>
    </location>
</feature>
<evidence type="ECO:0000256" key="1">
    <source>
        <dbReference type="PIRSR" id="PIRSR600250-50"/>
    </source>
</evidence>
<keyword evidence="3" id="KW-1185">Reference proteome</keyword>
<dbReference type="PANTHER" id="PTHR37536:SF1">
    <property type="entry name" value="ASPERGILLOPEPSIN, PUTAITVE (AFU_ORTHOLOGUE AFUA_7G01200)"/>
    <property type="match status" value="1"/>
</dbReference>
<reference evidence="2 3" key="1">
    <citation type="submission" date="2020-04" db="EMBL/GenBank/DDBJ databases">
        <title>Paenibacillus algicola sp. nov., a novel marine bacterium producing alginate lyase.</title>
        <authorList>
            <person name="Huang H."/>
        </authorList>
    </citation>
    <scope>NUCLEOTIDE SEQUENCE [LARGE SCALE GENOMIC DNA]</scope>
    <source>
        <strain evidence="2 3">L7-75</strain>
    </source>
</reference>
<dbReference type="SUPFAM" id="SSF49899">
    <property type="entry name" value="Concanavalin A-like lectins/glucanases"/>
    <property type="match status" value="1"/>
</dbReference>
<dbReference type="CDD" id="cd13426">
    <property type="entry name" value="Peptidase_G1"/>
    <property type="match status" value="1"/>
</dbReference>
<dbReference type="Pfam" id="PF01828">
    <property type="entry name" value="Peptidase_A4"/>
    <property type="match status" value="1"/>
</dbReference>
<dbReference type="Gene3D" id="2.60.120.700">
    <property type="entry name" value="Peptidase G1"/>
    <property type="match status" value="1"/>
</dbReference>
<evidence type="ECO:0000313" key="3">
    <source>
        <dbReference type="Proteomes" id="UP000565468"/>
    </source>
</evidence>
<dbReference type="GO" id="GO:0006508">
    <property type="term" value="P:proteolysis"/>
    <property type="evidence" value="ECO:0007669"/>
    <property type="project" value="InterPro"/>
</dbReference>
<evidence type="ECO:0000313" key="2">
    <source>
        <dbReference type="EMBL" id="NMO95427.1"/>
    </source>
</evidence>
<dbReference type="PANTHER" id="PTHR37536">
    <property type="entry name" value="PUTATIVE (AFU_ORTHOLOGUE AFUA_3G02970)-RELATED"/>
    <property type="match status" value="1"/>
</dbReference>
<evidence type="ECO:0008006" key="4">
    <source>
        <dbReference type="Google" id="ProtNLM"/>
    </source>
</evidence>
<accession>A0A848M3C0</accession>
<protein>
    <recommendedName>
        <fullName evidence="4">Peptidase A4 family protein</fullName>
    </recommendedName>
</protein>